<keyword evidence="1" id="KW-0732">Signal</keyword>
<evidence type="ECO:0000313" key="2">
    <source>
        <dbReference type="EMBL" id="CAD2221080.1"/>
    </source>
</evidence>
<dbReference type="AlphaFoldDB" id="A0A7G2CML6"/>
<sequence length="335" mass="37050">MWGLAQPALAPSVALLQLLLTDAPGKAAEVGQIADSLFKNETVLRWFNCDELDCEANDISFRYLRQYTTLIDYLLDTTLTAFTEDILLLANFLTVCGVVCRMREVPAALSDAVGTGLQCQDELLYDLCCSFCTIVLKAHEANTTQFGSVWLEAFVKQTDPSRLSVYNTTLDTLGVYWSTKAGCDAVARSTINADWCTERLKGTTSNMTRLPLVRFIHYAATSTCAAAPFCDKALLTEVWKLSRNPEEEVRQCVWAIALGVTASPTLRPLMEQSYASYLCGHFEEDNRVIRQLQLDTARALCAQGNLPDAVKSRLRKFGEKGLYPPSSISVAAPRD</sequence>
<keyword evidence="3" id="KW-1185">Reference proteome</keyword>
<gene>
    <name evidence="2" type="ORF">ADEAN_000861100</name>
</gene>
<feature type="signal peptide" evidence="1">
    <location>
        <begin position="1"/>
        <end position="27"/>
    </location>
</feature>
<reference evidence="2 3" key="1">
    <citation type="submission" date="2020-08" db="EMBL/GenBank/DDBJ databases">
        <authorList>
            <person name="Newling K."/>
            <person name="Davey J."/>
            <person name="Forrester S."/>
        </authorList>
    </citation>
    <scope>NUCLEOTIDE SEQUENCE [LARGE SCALE GENOMIC DNA]</scope>
    <source>
        <strain evidence="3">Crithidia deanei Carvalho (ATCC PRA-265)</strain>
    </source>
</reference>
<dbReference type="VEuPathDB" id="TriTrypDB:ADEAN_000861100"/>
<protein>
    <submittedName>
        <fullName evidence="2">Uncharacterized protein</fullName>
    </submittedName>
</protein>
<feature type="chain" id="PRO_5028964618" evidence="1">
    <location>
        <begin position="28"/>
        <end position="335"/>
    </location>
</feature>
<proteinExistence type="predicted"/>
<accession>A0A7G2CML6</accession>
<dbReference type="OrthoDB" id="271435at2759"/>
<evidence type="ECO:0000256" key="1">
    <source>
        <dbReference type="SAM" id="SignalP"/>
    </source>
</evidence>
<dbReference type="EMBL" id="LR877163">
    <property type="protein sequence ID" value="CAD2221080.1"/>
    <property type="molecule type" value="Genomic_DNA"/>
</dbReference>
<name>A0A7G2CML6_9TRYP</name>
<organism evidence="2 3">
    <name type="scientific">Angomonas deanei</name>
    <dbReference type="NCBI Taxonomy" id="59799"/>
    <lineage>
        <taxon>Eukaryota</taxon>
        <taxon>Discoba</taxon>
        <taxon>Euglenozoa</taxon>
        <taxon>Kinetoplastea</taxon>
        <taxon>Metakinetoplastina</taxon>
        <taxon>Trypanosomatida</taxon>
        <taxon>Trypanosomatidae</taxon>
        <taxon>Strigomonadinae</taxon>
        <taxon>Angomonas</taxon>
    </lineage>
</organism>
<evidence type="ECO:0000313" key="3">
    <source>
        <dbReference type="Proteomes" id="UP000515908"/>
    </source>
</evidence>
<dbReference type="Proteomes" id="UP000515908">
    <property type="component" value="Chromosome 19"/>
</dbReference>